<accession>A0A556TXL8</accession>
<dbReference type="EMBL" id="VCAZ01000026">
    <property type="protein sequence ID" value="TSL10186.1"/>
    <property type="molecule type" value="Genomic_DNA"/>
</dbReference>
<dbReference type="PANTHER" id="PTHR22461">
    <property type="entry name" value="SERINE-RICH COILED-COIL DOMAIN-CONTAINING PROTEIN 2-RELATED"/>
    <property type="match status" value="1"/>
</dbReference>
<dbReference type="InterPro" id="IPR029627">
    <property type="entry name" value="CCSER"/>
</dbReference>
<feature type="compositionally biased region" description="Polar residues" evidence="3">
    <location>
        <begin position="133"/>
        <end position="147"/>
    </location>
</feature>
<dbReference type="Proteomes" id="UP000319801">
    <property type="component" value="Unassembled WGS sequence"/>
</dbReference>
<name>A0A556TXL8_BAGYA</name>
<feature type="compositionally biased region" description="Polar residues" evidence="3">
    <location>
        <begin position="657"/>
        <end position="666"/>
    </location>
</feature>
<feature type="compositionally biased region" description="Low complexity" evidence="3">
    <location>
        <begin position="30"/>
        <end position="57"/>
    </location>
</feature>
<evidence type="ECO:0000256" key="1">
    <source>
        <dbReference type="ARBA" id="ARBA00010949"/>
    </source>
</evidence>
<feature type="compositionally biased region" description="Polar residues" evidence="3">
    <location>
        <begin position="259"/>
        <end position="272"/>
    </location>
</feature>
<organism evidence="4 5">
    <name type="scientific">Bagarius yarrelli</name>
    <name type="common">Goonch</name>
    <name type="synonym">Bagrus yarrelli</name>
    <dbReference type="NCBI Taxonomy" id="175774"/>
    <lineage>
        <taxon>Eukaryota</taxon>
        <taxon>Metazoa</taxon>
        <taxon>Chordata</taxon>
        <taxon>Craniata</taxon>
        <taxon>Vertebrata</taxon>
        <taxon>Euteleostomi</taxon>
        <taxon>Actinopterygii</taxon>
        <taxon>Neopterygii</taxon>
        <taxon>Teleostei</taxon>
        <taxon>Ostariophysi</taxon>
        <taxon>Siluriformes</taxon>
        <taxon>Sisoridae</taxon>
        <taxon>Sisorinae</taxon>
        <taxon>Bagarius</taxon>
    </lineage>
</organism>
<dbReference type="AlphaFoldDB" id="A0A556TXL8"/>
<evidence type="ECO:0000313" key="4">
    <source>
        <dbReference type="EMBL" id="TSL10186.1"/>
    </source>
</evidence>
<feature type="compositionally biased region" description="Low complexity" evidence="3">
    <location>
        <begin position="320"/>
        <end position="339"/>
    </location>
</feature>
<feature type="region of interest" description="Disordered" evidence="3">
    <location>
        <begin position="244"/>
        <end position="339"/>
    </location>
</feature>
<feature type="compositionally biased region" description="Basic residues" evidence="3">
    <location>
        <begin position="162"/>
        <end position="181"/>
    </location>
</feature>
<evidence type="ECO:0000256" key="2">
    <source>
        <dbReference type="ARBA" id="ARBA00023054"/>
    </source>
</evidence>
<feature type="region of interest" description="Disordered" evidence="3">
    <location>
        <begin position="1"/>
        <end position="210"/>
    </location>
</feature>
<feature type="region of interest" description="Disordered" evidence="3">
    <location>
        <begin position="593"/>
        <end position="714"/>
    </location>
</feature>
<sequence length="748" mass="82200">MGESGPRRSTLVSRLPIFRRSVRKRQESLPSSPSSGGVGNGVNTSSPSSTNSSSSSTGKRRSLFRTPSISFHSKRNSELRADSNQLGADNRSRLSEPSFSDSCNNKTRHSFGFGGHKKKLSRSQTEDFEKAPTNRNVFINCISSGTNEGDDSGFLDDVSSKRSSKPKKLLPKSFSAHHRFSKNSSNQVEQSQGKDDAPKTGTPDSWPGELAVSSLQSPIVSEDRTTAITPSDFVHVTEDTVSEVDALPVPSPAEVPAENISQAVSTSETCTKPDQCPAEKPTLPDSSQTANVQCESTPVQTEPEKPNTAEEQHQDPIEASENQNEPNPELNQESSSNLEPRGRMYQNTVLVHQLGKSAGLGKVESRPSYLRKPHTVSMCSSMSPRREVIRLERRLRSASEGAGGPRLHLNLKEHTCMETSMLAKRRTNSSSSKLGSLDVLNNLGSSELDEDDLMLDLELSDDQRHRHASQDDSSQSLASCLNLLPSPLDLPTDHNTAKECRENNRESRPVSLFVPCDDELFSGLETLPFRPMQQDCTAMKTLLLRLRRVLQEDPGRDESHTLQQQLKERDELIRLLQIELEIARSAQKPLCQKTDKTTQTDPLASEAVHPSRFIGSSTGGSLPRERRSGRLSSWGEERYGGGTGTRDPAAVHRRFEQTYSSSSEATTPRKLEHPGPSQIPRAVVSGSSCSLSSDSERLGMSRPHSSFSGRLGQPPRGPLSLHMYSRKNVFLQHSLYTTELQALGQQDA</sequence>
<feature type="compositionally biased region" description="Polar residues" evidence="3">
    <location>
        <begin position="284"/>
        <end position="300"/>
    </location>
</feature>
<reference evidence="4 5" key="1">
    <citation type="journal article" date="2019" name="Genome Biol. Evol.">
        <title>Whole-Genome Sequencing of the Giant Devil Catfish, Bagarius yarrelli.</title>
        <authorList>
            <person name="Jiang W."/>
            <person name="Lv Y."/>
            <person name="Cheng L."/>
            <person name="Yang K."/>
            <person name="Chao B."/>
            <person name="Wang X."/>
            <person name="Li Y."/>
            <person name="Pan X."/>
            <person name="You X."/>
            <person name="Zhang Y."/>
            <person name="Yang J."/>
            <person name="Li J."/>
            <person name="Zhang X."/>
            <person name="Liu S."/>
            <person name="Sun C."/>
            <person name="Yang J."/>
            <person name="Shi Q."/>
        </authorList>
    </citation>
    <scope>NUCLEOTIDE SEQUENCE [LARGE SCALE GENOMIC DNA]</scope>
    <source>
        <strain evidence="4">JWS20170419001</strain>
        <tissue evidence="4">Muscle</tissue>
    </source>
</reference>
<evidence type="ECO:0000313" key="5">
    <source>
        <dbReference type="Proteomes" id="UP000319801"/>
    </source>
</evidence>
<gene>
    <name evidence="4" type="ORF">Baya_6303</name>
</gene>
<proteinExistence type="inferred from homology"/>
<comment type="similarity">
    <text evidence="1">Belongs to the CCSER family.</text>
</comment>
<feature type="compositionally biased region" description="Polar residues" evidence="3">
    <location>
        <begin position="182"/>
        <end position="191"/>
    </location>
</feature>
<feature type="compositionally biased region" description="Basic and acidic residues" evidence="3">
    <location>
        <begin position="302"/>
        <end position="316"/>
    </location>
</feature>
<keyword evidence="5" id="KW-1185">Reference proteome</keyword>
<protein>
    <submittedName>
        <fullName evidence="4">Serine-rich coiled-coil domain-containing protein 1</fullName>
    </submittedName>
</protein>
<dbReference type="PANTHER" id="PTHR22461:SF1">
    <property type="entry name" value="SERINE-RICH COILED-COIL DOMAIN-CONTAINING PROTEIN 1"/>
    <property type="match status" value="1"/>
</dbReference>
<keyword evidence="2" id="KW-0175">Coiled coil</keyword>
<evidence type="ECO:0000256" key="3">
    <source>
        <dbReference type="SAM" id="MobiDB-lite"/>
    </source>
</evidence>
<comment type="caution">
    <text evidence="4">The sequence shown here is derived from an EMBL/GenBank/DDBJ whole genome shotgun (WGS) entry which is preliminary data.</text>
</comment>
<feature type="compositionally biased region" description="Polar residues" evidence="3">
    <location>
        <begin position="95"/>
        <end position="105"/>
    </location>
</feature>
<dbReference type="OrthoDB" id="10046062at2759"/>